<sequence>MVITFNFTMSSGYTVIAINLSSIGLISGKARNSVLRDVVDQGFSSNVSSIWV</sequence>
<dbReference type="EMBL" id="LXQA010409622">
    <property type="protein sequence ID" value="MCI49978.1"/>
    <property type="molecule type" value="Genomic_DNA"/>
</dbReference>
<organism evidence="1 2">
    <name type="scientific">Trifolium medium</name>
    <dbReference type="NCBI Taxonomy" id="97028"/>
    <lineage>
        <taxon>Eukaryota</taxon>
        <taxon>Viridiplantae</taxon>
        <taxon>Streptophyta</taxon>
        <taxon>Embryophyta</taxon>
        <taxon>Tracheophyta</taxon>
        <taxon>Spermatophyta</taxon>
        <taxon>Magnoliopsida</taxon>
        <taxon>eudicotyledons</taxon>
        <taxon>Gunneridae</taxon>
        <taxon>Pentapetalae</taxon>
        <taxon>rosids</taxon>
        <taxon>fabids</taxon>
        <taxon>Fabales</taxon>
        <taxon>Fabaceae</taxon>
        <taxon>Papilionoideae</taxon>
        <taxon>50 kb inversion clade</taxon>
        <taxon>NPAAA clade</taxon>
        <taxon>Hologalegina</taxon>
        <taxon>IRL clade</taxon>
        <taxon>Trifolieae</taxon>
        <taxon>Trifolium</taxon>
    </lineage>
</organism>
<feature type="non-terminal residue" evidence="1">
    <location>
        <position position="52"/>
    </location>
</feature>
<evidence type="ECO:0000313" key="1">
    <source>
        <dbReference type="EMBL" id="MCI49978.1"/>
    </source>
</evidence>
<dbReference type="Proteomes" id="UP000265520">
    <property type="component" value="Unassembled WGS sequence"/>
</dbReference>
<name>A0A392SM54_9FABA</name>
<keyword evidence="2" id="KW-1185">Reference proteome</keyword>
<evidence type="ECO:0000313" key="2">
    <source>
        <dbReference type="Proteomes" id="UP000265520"/>
    </source>
</evidence>
<protein>
    <submittedName>
        <fullName evidence="1">Uncharacterized protein</fullName>
    </submittedName>
</protein>
<accession>A0A392SM54</accession>
<proteinExistence type="predicted"/>
<reference evidence="1 2" key="1">
    <citation type="journal article" date="2018" name="Front. Plant Sci.">
        <title>Red Clover (Trifolium pratense) and Zigzag Clover (T. medium) - A Picture of Genomic Similarities and Differences.</title>
        <authorList>
            <person name="Dluhosova J."/>
            <person name="Istvanek J."/>
            <person name="Nedelnik J."/>
            <person name="Repkova J."/>
        </authorList>
    </citation>
    <scope>NUCLEOTIDE SEQUENCE [LARGE SCALE GENOMIC DNA]</scope>
    <source>
        <strain evidence="2">cv. 10/8</strain>
        <tissue evidence="1">Leaf</tissue>
    </source>
</reference>
<dbReference type="AlphaFoldDB" id="A0A392SM54"/>
<comment type="caution">
    <text evidence="1">The sequence shown here is derived from an EMBL/GenBank/DDBJ whole genome shotgun (WGS) entry which is preliminary data.</text>
</comment>